<accession>A0A6J5XPC0</accession>
<gene>
    <name evidence="1" type="ORF">ORAREDHAP_LOCUS38560</name>
</gene>
<keyword evidence="2" id="KW-1185">Reference proteome</keyword>
<evidence type="ECO:0000313" key="1">
    <source>
        <dbReference type="EMBL" id="CAB4314263.1"/>
    </source>
</evidence>
<name>A0A6J5XPC0_PRUAR</name>
<dbReference type="EMBL" id="CAEKKB010000006">
    <property type="protein sequence ID" value="CAB4314263.1"/>
    <property type="molecule type" value="Genomic_DNA"/>
</dbReference>
<evidence type="ECO:0000313" key="2">
    <source>
        <dbReference type="Proteomes" id="UP000507245"/>
    </source>
</evidence>
<reference evidence="2" key="1">
    <citation type="journal article" date="2020" name="Genome Biol.">
        <title>Gamete binning: chromosome-level and haplotype-resolved genome assembly enabled by high-throughput single-cell sequencing of gamete genomes.</title>
        <authorList>
            <person name="Campoy J.A."/>
            <person name="Sun H."/>
            <person name="Goel M."/>
            <person name="Jiao W.-B."/>
            <person name="Folz-Donahue K."/>
            <person name="Wang N."/>
            <person name="Rubio M."/>
            <person name="Liu C."/>
            <person name="Kukat C."/>
            <person name="Ruiz D."/>
            <person name="Huettel B."/>
            <person name="Schneeberger K."/>
        </authorList>
    </citation>
    <scope>NUCLEOTIDE SEQUENCE [LARGE SCALE GENOMIC DNA]</scope>
    <source>
        <strain evidence="2">cv. Rojo Pasion</strain>
    </source>
</reference>
<sequence length="119" mass="13195">MMDNEAVNWLLQSPFPLEPSHRTITPKKVQAIDGEGALSVPSSYSLLKTPSRLRSSLPHGGDIFRIHKISEVSKILANVRHSKHGPRKLPKTPILKNPIDPNTPISLSPNVKIIYPCSF</sequence>
<proteinExistence type="predicted"/>
<dbReference type="Proteomes" id="UP000507245">
    <property type="component" value="Unassembled WGS sequence"/>
</dbReference>
<dbReference type="AlphaFoldDB" id="A0A6J5XPC0"/>
<protein>
    <submittedName>
        <fullName evidence="1">Uncharacterized protein</fullName>
    </submittedName>
</protein>
<organism evidence="1 2">
    <name type="scientific">Prunus armeniaca</name>
    <name type="common">Apricot</name>
    <name type="synonym">Armeniaca vulgaris</name>
    <dbReference type="NCBI Taxonomy" id="36596"/>
    <lineage>
        <taxon>Eukaryota</taxon>
        <taxon>Viridiplantae</taxon>
        <taxon>Streptophyta</taxon>
        <taxon>Embryophyta</taxon>
        <taxon>Tracheophyta</taxon>
        <taxon>Spermatophyta</taxon>
        <taxon>Magnoliopsida</taxon>
        <taxon>eudicotyledons</taxon>
        <taxon>Gunneridae</taxon>
        <taxon>Pentapetalae</taxon>
        <taxon>rosids</taxon>
        <taxon>fabids</taxon>
        <taxon>Rosales</taxon>
        <taxon>Rosaceae</taxon>
        <taxon>Amygdaloideae</taxon>
        <taxon>Amygdaleae</taxon>
        <taxon>Prunus</taxon>
    </lineage>
</organism>